<evidence type="ECO:0000313" key="1">
    <source>
        <dbReference type="EMBL" id="PXW55754.1"/>
    </source>
</evidence>
<protein>
    <submittedName>
        <fullName evidence="1">Uncharacterized protein</fullName>
    </submittedName>
</protein>
<organism evidence="1 2">
    <name type="scientific">Chelatococcus asaccharovorans</name>
    <dbReference type="NCBI Taxonomy" id="28210"/>
    <lineage>
        <taxon>Bacteria</taxon>
        <taxon>Pseudomonadati</taxon>
        <taxon>Pseudomonadota</taxon>
        <taxon>Alphaproteobacteria</taxon>
        <taxon>Hyphomicrobiales</taxon>
        <taxon>Chelatococcaceae</taxon>
        <taxon>Chelatococcus</taxon>
    </lineage>
</organism>
<evidence type="ECO:0000313" key="2">
    <source>
        <dbReference type="Proteomes" id="UP000248021"/>
    </source>
</evidence>
<name>A0A2V3U0C6_9HYPH</name>
<proteinExistence type="predicted"/>
<reference evidence="1 2" key="1">
    <citation type="submission" date="2018-05" db="EMBL/GenBank/DDBJ databases">
        <title>Genomic Encyclopedia of Type Strains, Phase IV (KMG-IV): sequencing the most valuable type-strain genomes for metagenomic binning, comparative biology and taxonomic classification.</title>
        <authorList>
            <person name="Goeker M."/>
        </authorList>
    </citation>
    <scope>NUCLEOTIDE SEQUENCE [LARGE SCALE GENOMIC DNA]</scope>
    <source>
        <strain evidence="1 2">DSM 6462</strain>
    </source>
</reference>
<dbReference type="EMBL" id="QJJK01000009">
    <property type="protein sequence ID" value="PXW55754.1"/>
    <property type="molecule type" value="Genomic_DNA"/>
</dbReference>
<dbReference type="AlphaFoldDB" id="A0A2V3U0C6"/>
<comment type="caution">
    <text evidence="1">The sequence shown here is derived from an EMBL/GenBank/DDBJ whole genome shotgun (WGS) entry which is preliminary data.</text>
</comment>
<gene>
    <name evidence="1" type="ORF">C7450_109162</name>
</gene>
<accession>A0A2V3U0C6</accession>
<sequence>MVLGREAPQFSSFSVRLAATGGWLTVSQAVTRLNEI</sequence>
<dbReference type="Proteomes" id="UP000248021">
    <property type="component" value="Unassembled WGS sequence"/>
</dbReference>
<keyword evidence="2" id="KW-1185">Reference proteome</keyword>